<reference evidence="2" key="1">
    <citation type="submission" date="2014-09" db="EMBL/GenBank/DDBJ databases">
        <authorList>
            <person name="Magalhaes I.L.F."/>
            <person name="Oliveira U."/>
            <person name="Santos F.R."/>
            <person name="Vidigal T.H.D.A."/>
            <person name="Brescovit A.D."/>
            <person name="Santos A.J."/>
        </authorList>
    </citation>
    <scope>NUCLEOTIDE SEQUENCE</scope>
    <source>
        <tissue evidence="2">Shoot tissue taken approximately 20 cm above the soil surface</tissue>
    </source>
</reference>
<dbReference type="AlphaFoldDB" id="A0A0A9BJI6"/>
<name>A0A0A9BJI6_ARUDO</name>
<feature type="compositionally biased region" description="Low complexity" evidence="1">
    <location>
        <begin position="15"/>
        <end position="27"/>
    </location>
</feature>
<dbReference type="EMBL" id="GBRH01235572">
    <property type="protein sequence ID" value="JAD62323.1"/>
    <property type="molecule type" value="Transcribed_RNA"/>
</dbReference>
<protein>
    <submittedName>
        <fullName evidence="2">Uncharacterized protein</fullName>
    </submittedName>
</protein>
<proteinExistence type="predicted"/>
<evidence type="ECO:0000313" key="2">
    <source>
        <dbReference type="EMBL" id="JAD62323.1"/>
    </source>
</evidence>
<evidence type="ECO:0000256" key="1">
    <source>
        <dbReference type="SAM" id="MobiDB-lite"/>
    </source>
</evidence>
<sequence>MPAHASSLPGHRRSTSSTDRSSGGTCR</sequence>
<accession>A0A0A9BJI6</accession>
<organism evidence="2">
    <name type="scientific">Arundo donax</name>
    <name type="common">Giant reed</name>
    <name type="synonym">Donax arundinaceus</name>
    <dbReference type="NCBI Taxonomy" id="35708"/>
    <lineage>
        <taxon>Eukaryota</taxon>
        <taxon>Viridiplantae</taxon>
        <taxon>Streptophyta</taxon>
        <taxon>Embryophyta</taxon>
        <taxon>Tracheophyta</taxon>
        <taxon>Spermatophyta</taxon>
        <taxon>Magnoliopsida</taxon>
        <taxon>Liliopsida</taxon>
        <taxon>Poales</taxon>
        <taxon>Poaceae</taxon>
        <taxon>PACMAD clade</taxon>
        <taxon>Arundinoideae</taxon>
        <taxon>Arundineae</taxon>
        <taxon>Arundo</taxon>
    </lineage>
</organism>
<reference evidence="2" key="2">
    <citation type="journal article" date="2015" name="Data Brief">
        <title>Shoot transcriptome of the giant reed, Arundo donax.</title>
        <authorList>
            <person name="Barrero R.A."/>
            <person name="Guerrero F.D."/>
            <person name="Moolhuijzen P."/>
            <person name="Goolsby J.A."/>
            <person name="Tidwell J."/>
            <person name="Bellgard S.E."/>
            <person name="Bellgard M.I."/>
        </authorList>
    </citation>
    <scope>NUCLEOTIDE SEQUENCE</scope>
    <source>
        <tissue evidence="2">Shoot tissue taken approximately 20 cm above the soil surface</tissue>
    </source>
</reference>
<feature type="region of interest" description="Disordered" evidence="1">
    <location>
        <begin position="1"/>
        <end position="27"/>
    </location>
</feature>